<name>A0A6G0WES0_9STRA</name>
<accession>A0A6G0WES0</accession>
<reference evidence="2 3" key="1">
    <citation type="submission" date="2019-07" db="EMBL/GenBank/DDBJ databases">
        <title>Genomics analysis of Aphanomyces spp. identifies a new class of oomycete effector associated with host adaptation.</title>
        <authorList>
            <person name="Gaulin E."/>
        </authorList>
    </citation>
    <scope>NUCLEOTIDE SEQUENCE [LARGE SCALE GENOMIC DNA]</scope>
    <source>
        <strain evidence="2 3">ATCC 201684</strain>
    </source>
</reference>
<feature type="transmembrane region" description="Helical" evidence="1">
    <location>
        <begin position="172"/>
        <end position="192"/>
    </location>
</feature>
<feature type="transmembrane region" description="Helical" evidence="1">
    <location>
        <begin position="114"/>
        <end position="132"/>
    </location>
</feature>
<dbReference type="InterPro" id="IPR036259">
    <property type="entry name" value="MFS_trans_sf"/>
</dbReference>
<feature type="transmembrane region" description="Helical" evidence="1">
    <location>
        <begin position="355"/>
        <end position="378"/>
    </location>
</feature>
<dbReference type="InterPro" id="IPR050327">
    <property type="entry name" value="Proton-linked_MCT"/>
</dbReference>
<feature type="transmembrane region" description="Helical" evidence="1">
    <location>
        <begin position="47"/>
        <end position="64"/>
    </location>
</feature>
<proteinExistence type="predicted"/>
<feature type="transmembrane region" description="Helical" evidence="1">
    <location>
        <begin position="316"/>
        <end position="335"/>
    </location>
</feature>
<dbReference type="Gene3D" id="1.20.1250.20">
    <property type="entry name" value="MFS general substrate transporter like domains"/>
    <property type="match status" value="2"/>
</dbReference>
<dbReference type="EMBL" id="VJMJ01000233">
    <property type="protein sequence ID" value="KAF0725757.1"/>
    <property type="molecule type" value="Genomic_DNA"/>
</dbReference>
<evidence type="ECO:0000256" key="1">
    <source>
        <dbReference type="SAM" id="Phobius"/>
    </source>
</evidence>
<dbReference type="VEuPathDB" id="FungiDB:AeMF1_017360"/>
<evidence type="ECO:0008006" key="4">
    <source>
        <dbReference type="Google" id="ProtNLM"/>
    </source>
</evidence>
<dbReference type="SUPFAM" id="SSF103473">
    <property type="entry name" value="MFS general substrate transporter"/>
    <property type="match status" value="1"/>
</dbReference>
<feature type="transmembrane region" description="Helical" evidence="1">
    <location>
        <begin position="451"/>
        <end position="468"/>
    </location>
</feature>
<keyword evidence="3" id="KW-1185">Reference proteome</keyword>
<dbReference type="AlphaFoldDB" id="A0A6G0WES0"/>
<comment type="caution">
    <text evidence="2">The sequence shown here is derived from an EMBL/GenBank/DDBJ whole genome shotgun (WGS) entry which is preliminary data.</text>
</comment>
<keyword evidence="1" id="KW-0812">Transmembrane</keyword>
<dbReference type="PANTHER" id="PTHR11360">
    <property type="entry name" value="MONOCARBOXYLATE TRANSPORTER"/>
    <property type="match status" value="1"/>
</dbReference>
<dbReference type="GO" id="GO:0022857">
    <property type="term" value="F:transmembrane transporter activity"/>
    <property type="evidence" value="ECO:0007669"/>
    <property type="project" value="InterPro"/>
</dbReference>
<gene>
    <name evidence="2" type="ORF">Ae201684_015844</name>
</gene>
<feature type="transmembrane region" description="Helical" evidence="1">
    <location>
        <begin position="138"/>
        <end position="160"/>
    </location>
</feature>
<evidence type="ECO:0000313" key="3">
    <source>
        <dbReference type="Proteomes" id="UP000481153"/>
    </source>
</evidence>
<protein>
    <recommendedName>
        <fullName evidence="4">Major facilitator superfamily (MFS) profile domain-containing protein</fullName>
    </recommendedName>
</protein>
<dbReference type="PANTHER" id="PTHR11360:SF317">
    <property type="entry name" value="MAJOR FACILITATOR SUPERFAMILY (MFS) PROFILE DOMAIN-CONTAINING PROTEIN-RELATED"/>
    <property type="match status" value="1"/>
</dbReference>
<feature type="transmembrane region" description="Helical" evidence="1">
    <location>
        <begin position="223"/>
        <end position="241"/>
    </location>
</feature>
<dbReference type="InterPro" id="IPR011701">
    <property type="entry name" value="MFS"/>
</dbReference>
<evidence type="ECO:0000313" key="2">
    <source>
        <dbReference type="EMBL" id="KAF0725757.1"/>
    </source>
</evidence>
<keyword evidence="1" id="KW-0472">Membrane</keyword>
<feature type="transmembrane region" description="Helical" evidence="1">
    <location>
        <begin position="480"/>
        <end position="498"/>
    </location>
</feature>
<keyword evidence="1" id="KW-1133">Transmembrane helix</keyword>
<dbReference type="Pfam" id="PF07690">
    <property type="entry name" value="MFS_1"/>
    <property type="match status" value="1"/>
</dbReference>
<sequence length="587" mass="64904">MACLLSYWRLTVPTKSETEIEAEQWLIVVAKRYGRFFVLPWIHFNRWHLVLVAFLNLMCVGSIFSTDFLDDAIDGFFLDKPANSVLSCQLVGVMTMGLSAALCGPFIESRGPRMSMAIATSLVVLGWIFAQLSVMVHVYMLLNIGIGVLVSAGYGFTLIVSVSTVQKWFPDLRGIVAGMCIAGMSGGTLLWLRLYADLFHRKSENIFVSVSQELDNDGLNHVFLLHGGVGFVVMLLATITLRTPPPNYAVNGMDVHCVPLNKAPTAAHVQNNYLDAGMTLVNYDAVGQNQSPTTECVYFAHVKALSLGQCIFSSDFFFLYVAFAASISPRVLLTFEMTEFMVEMVGTSIEQANSLLLDVNIAATLGSFVGPLLADLIIRIFYANPAYVRKMVFTALLLSQTIGLALLIKNVEDAESLKWPLYIVSFSSGGGCGLIPSFLADLFGLYNAGTMYGLITTTYSIGSLLMGIEHRHKEHHSSDHFQLLLILSIVGCVVMVLVRSSSMDRFYRGYQLTICDKIIIQRPSQRLIMEQKKAKSSDYASTDLMQESLGGLQPPGNNRLSDSTSPIFLIDPDYLQDLKRNHKFTNR</sequence>
<dbReference type="Proteomes" id="UP000481153">
    <property type="component" value="Unassembled WGS sequence"/>
</dbReference>
<organism evidence="2 3">
    <name type="scientific">Aphanomyces euteiches</name>
    <dbReference type="NCBI Taxonomy" id="100861"/>
    <lineage>
        <taxon>Eukaryota</taxon>
        <taxon>Sar</taxon>
        <taxon>Stramenopiles</taxon>
        <taxon>Oomycota</taxon>
        <taxon>Saprolegniomycetes</taxon>
        <taxon>Saprolegniales</taxon>
        <taxon>Verrucalvaceae</taxon>
        <taxon>Aphanomyces</taxon>
    </lineage>
</organism>
<feature type="transmembrane region" description="Helical" evidence="1">
    <location>
        <begin position="84"/>
        <end position="107"/>
    </location>
</feature>